<evidence type="ECO:0000256" key="7">
    <source>
        <dbReference type="ARBA" id="ARBA00023136"/>
    </source>
</evidence>
<name>A0A8J2ZTD9_9BACL</name>
<evidence type="ECO:0000256" key="2">
    <source>
        <dbReference type="ARBA" id="ARBA00007069"/>
    </source>
</evidence>
<keyword evidence="7 8" id="KW-0472">Membrane</keyword>
<feature type="transmembrane region" description="Helical" evidence="8">
    <location>
        <begin position="294"/>
        <end position="316"/>
    </location>
</feature>
<gene>
    <name evidence="11" type="primary">yqgH</name>
    <name evidence="11" type="ORF">GCM10007096_04880</name>
</gene>
<evidence type="ECO:0000256" key="8">
    <source>
        <dbReference type="RuleBase" id="RU363032"/>
    </source>
</evidence>
<dbReference type="SUPFAM" id="SSF161098">
    <property type="entry name" value="MetI-like"/>
    <property type="match status" value="1"/>
</dbReference>
<dbReference type="Proteomes" id="UP000656813">
    <property type="component" value="Unassembled WGS sequence"/>
</dbReference>
<evidence type="ECO:0000256" key="5">
    <source>
        <dbReference type="ARBA" id="ARBA00022692"/>
    </source>
</evidence>
<sequence>MTLNKEGMTPLPIEQSSTRERLIKKSPSVKGFFKRESELRGKWLIYCGALIIIIATVSLTLFLVWQGLRVFLFDGVNPIHFLFRSDWNPGDAKHPTYGAFPIIFGSFAVTALAAIVATPISIGTALFMTEIAKKWGDKALRPVIEILVGIPSVVYGLIGLTLIVPFIANHSDSIGYGLLPGMIVVGMMILPTITSIAADALHSIPNELKNASYALGATRWQTIAKVILPAALPSLLTAVVLGMARAFGEALAVQMVIGNVTTIPHSLLEPASTLTTIITLHMGNTTTGSPFNHALWALGLVLLTMSYIFILIIRYLSRRRTLS</sequence>
<comment type="subcellular location">
    <subcellularLocation>
        <location evidence="1 8">Cell membrane</location>
        <topology evidence="1 8">Multi-pass membrane protein</topology>
    </subcellularLocation>
</comment>
<keyword evidence="3 8" id="KW-0813">Transport</keyword>
<feature type="transmembrane region" description="Helical" evidence="8">
    <location>
        <begin position="143"/>
        <end position="168"/>
    </location>
</feature>
<evidence type="ECO:0000313" key="12">
    <source>
        <dbReference type="Proteomes" id="UP000656813"/>
    </source>
</evidence>
<dbReference type="InterPro" id="IPR011864">
    <property type="entry name" value="Phosphate_PstC"/>
</dbReference>
<feature type="domain" description="ABC transmembrane type-1" evidence="10">
    <location>
        <begin position="103"/>
        <end position="313"/>
    </location>
</feature>
<dbReference type="NCBIfam" id="TIGR02138">
    <property type="entry name" value="phosphate_pstC"/>
    <property type="match status" value="1"/>
</dbReference>
<keyword evidence="12" id="KW-1185">Reference proteome</keyword>
<comment type="function">
    <text evidence="9">Part of the binding-protein-dependent transport system for phosphate; probably responsible for the translocation of the substrate across the membrane.</text>
</comment>
<dbReference type="CDD" id="cd06261">
    <property type="entry name" value="TM_PBP2"/>
    <property type="match status" value="1"/>
</dbReference>
<dbReference type="InterPro" id="IPR051124">
    <property type="entry name" value="Phosphate_Transport_Permease"/>
</dbReference>
<feature type="transmembrane region" description="Helical" evidence="8">
    <location>
        <begin position="97"/>
        <end position="122"/>
    </location>
</feature>
<evidence type="ECO:0000259" key="10">
    <source>
        <dbReference type="PROSITE" id="PS50928"/>
    </source>
</evidence>
<evidence type="ECO:0000256" key="6">
    <source>
        <dbReference type="ARBA" id="ARBA00022989"/>
    </source>
</evidence>
<dbReference type="RefSeq" id="WP_229745368.1">
    <property type="nucleotide sequence ID" value="NZ_BMFV01000002.1"/>
</dbReference>
<dbReference type="InterPro" id="IPR000515">
    <property type="entry name" value="MetI-like"/>
</dbReference>
<dbReference type="GO" id="GO:0005315">
    <property type="term" value="F:phosphate transmembrane transporter activity"/>
    <property type="evidence" value="ECO:0007669"/>
    <property type="project" value="InterPro"/>
</dbReference>
<keyword evidence="4 9" id="KW-1003">Cell membrane</keyword>
<feature type="transmembrane region" description="Helical" evidence="8">
    <location>
        <begin position="43"/>
        <end position="65"/>
    </location>
</feature>
<evidence type="ECO:0000256" key="9">
    <source>
        <dbReference type="RuleBase" id="RU363054"/>
    </source>
</evidence>
<feature type="transmembrane region" description="Helical" evidence="8">
    <location>
        <begin position="174"/>
        <end position="201"/>
    </location>
</feature>
<dbReference type="PROSITE" id="PS50928">
    <property type="entry name" value="ABC_TM1"/>
    <property type="match status" value="1"/>
</dbReference>
<comment type="caution">
    <text evidence="11">The sequence shown here is derived from an EMBL/GenBank/DDBJ whole genome shotgun (WGS) entry which is preliminary data.</text>
</comment>
<dbReference type="GO" id="GO:0006817">
    <property type="term" value="P:phosphate ion transport"/>
    <property type="evidence" value="ECO:0007669"/>
    <property type="project" value="UniProtKB-KW"/>
</dbReference>
<evidence type="ECO:0000256" key="4">
    <source>
        <dbReference type="ARBA" id="ARBA00022475"/>
    </source>
</evidence>
<dbReference type="GO" id="GO:0005886">
    <property type="term" value="C:plasma membrane"/>
    <property type="evidence" value="ECO:0007669"/>
    <property type="project" value="UniProtKB-SubCell"/>
</dbReference>
<evidence type="ECO:0000256" key="1">
    <source>
        <dbReference type="ARBA" id="ARBA00004651"/>
    </source>
</evidence>
<dbReference type="InterPro" id="IPR035906">
    <property type="entry name" value="MetI-like_sf"/>
</dbReference>
<dbReference type="Pfam" id="PF00528">
    <property type="entry name" value="BPD_transp_1"/>
    <property type="match status" value="1"/>
</dbReference>
<proteinExistence type="inferred from homology"/>
<dbReference type="Gene3D" id="1.10.3720.10">
    <property type="entry name" value="MetI-like"/>
    <property type="match status" value="1"/>
</dbReference>
<dbReference type="EMBL" id="BMFV01000002">
    <property type="protein sequence ID" value="GGH75546.1"/>
    <property type="molecule type" value="Genomic_DNA"/>
</dbReference>
<feature type="transmembrane region" description="Helical" evidence="8">
    <location>
        <begin position="222"/>
        <end position="244"/>
    </location>
</feature>
<dbReference type="PANTHER" id="PTHR30425:SF2">
    <property type="entry name" value="ABC TRANSPORTER PERMEASE PROTEIN YQGH-RELATED"/>
    <property type="match status" value="1"/>
</dbReference>
<reference evidence="11" key="2">
    <citation type="submission" date="2020-09" db="EMBL/GenBank/DDBJ databases">
        <authorList>
            <person name="Sun Q."/>
            <person name="Zhou Y."/>
        </authorList>
    </citation>
    <scope>NUCLEOTIDE SEQUENCE</scope>
    <source>
        <strain evidence="11">CGMCC 1.12777</strain>
    </source>
</reference>
<keyword evidence="9" id="KW-0592">Phosphate transport</keyword>
<evidence type="ECO:0000256" key="3">
    <source>
        <dbReference type="ARBA" id="ARBA00022448"/>
    </source>
</evidence>
<keyword evidence="6 8" id="KW-1133">Transmembrane helix</keyword>
<reference evidence="11" key="1">
    <citation type="journal article" date="2014" name="Int. J. Syst. Evol. Microbiol.">
        <title>Complete genome sequence of Corynebacterium casei LMG S-19264T (=DSM 44701T), isolated from a smear-ripened cheese.</title>
        <authorList>
            <consortium name="US DOE Joint Genome Institute (JGI-PGF)"/>
            <person name="Walter F."/>
            <person name="Albersmeier A."/>
            <person name="Kalinowski J."/>
            <person name="Ruckert C."/>
        </authorList>
    </citation>
    <scope>NUCLEOTIDE SEQUENCE</scope>
    <source>
        <strain evidence="11">CGMCC 1.12777</strain>
    </source>
</reference>
<keyword evidence="5 8" id="KW-0812">Transmembrane</keyword>
<evidence type="ECO:0000313" key="11">
    <source>
        <dbReference type="EMBL" id="GGH75546.1"/>
    </source>
</evidence>
<organism evidence="11 12">
    <name type="scientific">Pullulanibacillus pueri</name>
    <dbReference type="NCBI Taxonomy" id="1437324"/>
    <lineage>
        <taxon>Bacteria</taxon>
        <taxon>Bacillati</taxon>
        <taxon>Bacillota</taxon>
        <taxon>Bacilli</taxon>
        <taxon>Bacillales</taxon>
        <taxon>Sporolactobacillaceae</taxon>
        <taxon>Pullulanibacillus</taxon>
    </lineage>
</organism>
<dbReference type="AlphaFoldDB" id="A0A8J2ZTD9"/>
<accession>A0A8J2ZTD9</accession>
<comment type="similarity">
    <text evidence="2 9">Belongs to the binding-protein-dependent transport system permease family. CysTW subfamily.</text>
</comment>
<dbReference type="PANTHER" id="PTHR30425">
    <property type="entry name" value="PHOSPHATE TRANSPORT SYSTEM PERMEASE PROTEIN PST"/>
    <property type="match status" value="1"/>
</dbReference>
<protein>
    <recommendedName>
        <fullName evidence="9">Phosphate transport system permease protein</fullName>
    </recommendedName>
</protein>